<comment type="caution">
    <text evidence="1">The sequence shown here is derived from an EMBL/GenBank/DDBJ whole genome shotgun (WGS) entry which is preliminary data.</text>
</comment>
<gene>
    <name evidence="1" type="ORF">NITHO_370022</name>
</gene>
<dbReference type="AlphaFoldDB" id="I4EIY8"/>
<dbReference type="Proteomes" id="UP000004221">
    <property type="component" value="Unassembled WGS sequence"/>
</dbReference>
<sequence length="55" mass="5963">MMAIILNGAAAGRSISARLALREILPFPGNLGDAIYLVHAWEGSYYVIADWCLPT</sequence>
<accession>I4EIY8</accession>
<protein>
    <submittedName>
        <fullName evidence="1">Uncharacterized protein</fullName>
    </submittedName>
</protein>
<evidence type="ECO:0000313" key="1">
    <source>
        <dbReference type="EMBL" id="CCF84650.1"/>
    </source>
</evidence>
<name>I4EIY8_9BACT</name>
<reference evidence="1 2" key="1">
    <citation type="journal article" date="2012" name="ISME J.">
        <title>Nitrification expanded: discovery, physiology and genomics of a nitrite-oxidizing bacterium from the phylum Chloroflexi.</title>
        <authorList>
            <person name="Sorokin D.Y."/>
            <person name="Lucker S."/>
            <person name="Vejmelkova D."/>
            <person name="Kostrikina N.A."/>
            <person name="Kleerebezem R."/>
            <person name="Rijpstra W.I."/>
            <person name="Damste J.S."/>
            <person name="Le Paslier D."/>
            <person name="Muyzer G."/>
            <person name="Wagner M."/>
            <person name="van Loosdrecht M.C."/>
            <person name="Daims H."/>
        </authorList>
    </citation>
    <scope>NUCLEOTIDE SEQUENCE [LARGE SCALE GENOMIC DNA]</scope>
    <source>
        <strain evidence="2">none</strain>
    </source>
</reference>
<dbReference type="EMBL" id="CAGS01000301">
    <property type="protein sequence ID" value="CCF84650.1"/>
    <property type="molecule type" value="Genomic_DNA"/>
</dbReference>
<keyword evidence="2" id="KW-1185">Reference proteome</keyword>
<evidence type="ECO:0000313" key="2">
    <source>
        <dbReference type="Proteomes" id="UP000004221"/>
    </source>
</evidence>
<organism evidence="1 2">
    <name type="scientific">Nitrolancea hollandica Lb</name>
    <dbReference type="NCBI Taxonomy" id="1129897"/>
    <lineage>
        <taxon>Bacteria</taxon>
        <taxon>Pseudomonadati</taxon>
        <taxon>Thermomicrobiota</taxon>
        <taxon>Thermomicrobia</taxon>
        <taxon>Sphaerobacterales</taxon>
        <taxon>Sphaerobacterineae</taxon>
        <taxon>Sphaerobacteraceae</taxon>
        <taxon>Nitrolancea</taxon>
    </lineage>
</organism>
<proteinExistence type="predicted"/>